<feature type="transmembrane region" description="Helical" evidence="7">
    <location>
        <begin position="133"/>
        <end position="166"/>
    </location>
</feature>
<feature type="transmembrane region" description="Helical" evidence="7">
    <location>
        <begin position="70"/>
        <end position="88"/>
    </location>
</feature>
<sequence>MHADLRRRLPLVTVSAPFAGRVGGNQDFIADLTTLGGEEAIKSQPDAVPLQSLQASLDLSGFFIRENWRMAIIEGWGTCLMVFFLGSVSSTATTLTTPPLANVLFGALASWIGLSLFLYAAGPASGGHLNPAITMATFFAGLCTLPRAVLYIIAQAVGAIVGAYWLRLGLGEDNFFPNQWIPGCTVGELSPNPAPISVGQLFVLEYMYSQASIFLAFGAGLDPRNARTLGPAFSPIVVGLSLALGVVSSALVREGYTGLSFNPARCLGLMTAKGELQYHYVHWLAPMAAAIVNGLFYYFAPPYQRDRKRVFNML</sequence>
<feature type="transmembrane region" description="Helical" evidence="7">
    <location>
        <begin position="280"/>
        <end position="300"/>
    </location>
</feature>
<evidence type="ECO:0000313" key="9">
    <source>
        <dbReference type="Proteomes" id="UP000799441"/>
    </source>
</evidence>
<evidence type="ECO:0000256" key="4">
    <source>
        <dbReference type="ARBA" id="ARBA00022989"/>
    </source>
</evidence>
<dbReference type="SUPFAM" id="SSF81338">
    <property type="entry name" value="Aquaporin-like"/>
    <property type="match status" value="1"/>
</dbReference>
<evidence type="ECO:0000256" key="3">
    <source>
        <dbReference type="ARBA" id="ARBA00022692"/>
    </source>
</evidence>
<dbReference type="EMBL" id="MU003796">
    <property type="protein sequence ID" value="KAF2720797.1"/>
    <property type="molecule type" value="Genomic_DNA"/>
</dbReference>
<evidence type="ECO:0000313" key="8">
    <source>
        <dbReference type="EMBL" id="KAF2720797.1"/>
    </source>
</evidence>
<reference evidence="8" key="1">
    <citation type="journal article" date="2020" name="Stud. Mycol.">
        <title>101 Dothideomycetes genomes: a test case for predicting lifestyles and emergence of pathogens.</title>
        <authorList>
            <person name="Haridas S."/>
            <person name="Albert R."/>
            <person name="Binder M."/>
            <person name="Bloem J."/>
            <person name="Labutti K."/>
            <person name="Salamov A."/>
            <person name="Andreopoulos B."/>
            <person name="Baker S."/>
            <person name="Barry K."/>
            <person name="Bills G."/>
            <person name="Bluhm B."/>
            <person name="Cannon C."/>
            <person name="Castanera R."/>
            <person name="Culley D."/>
            <person name="Daum C."/>
            <person name="Ezra D."/>
            <person name="Gonzalez J."/>
            <person name="Henrissat B."/>
            <person name="Kuo A."/>
            <person name="Liang C."/>
            <person name="Lipzen A."/>
            <person name="Lutzoni F."/>
            <person name="Magnuson J."/>
            <person name="Mondo S."/>
            <person name="Nolan M."/>
            <person name="Ohm R."/>
            <person name="Pangilinan J."/>
            <person name="Park H.-J."/>
            <person name="Ramirez L."/>
            <person name="Alfaro M."/>
            <person name="Sun H."/>
            <person name="Tritt A."/>
            <person name="Yoshinaga Y."/>
            <person name="Zwiers L.-H."/>
            <person name="Turgeon B."/>
            <person name="Goodwin S."/>
            <person name="Spatafora J."/>
            <person name="Crous P."/>
            <person name="Grigoriev I."/>
        </authorList>
    </citation>
    <scope>NUCLEOTIDE SEQUENCE</scope>
    <source>
        <strain evidence="8">CBS 116435</strain>
    </source>
</reference>
<evidence type="ECO:0000256" key="5">
    <source>
        <dbReference type="ARBA" id="ARBA00023136"/>
    </source>
</evidence>
<feature type="transmembrane region" description="Helical" evidence="7">
    <location>
        <begin position="201"/>
        <end position="221"/>
    </location>
</feature>
<dbReference type="AlphaFoldDB" id="A0A9P4Q567"/>
<dbReference type="Pfam" id="PF00230">
    <property type="entry name" value="MIP"/>
    <property type="match status" value="1"/>
</dbReference>
<dbReference type="GO" id="GO:0015267">
    <property type="term" value="F:channel activity"/>
    <property type="evidence" value="ECO:0007669"/>
    <property type="project" value="InterPro"/>
</dbReference>
<evidence type="ECO:0000256" key="1">
    <source>
        <dbReference type="ARBA" id="ARBA00004141"/>
    </source>
</evidence>
<feature type="transmembrane region" description="Helical" evidence="7">
    <location>
        <begin position="100"/>
        <end position="121"/>
    </location>
</feature>
<keyword evidence="5 7" id="KW-0472">Membrane</keyword>
<dbReference type="OrthoDB" id="3222at2759"/>
<organism evidence="8 9">
    <name type="scientific">Polychaeton citri CBS 116435</name>
    <dbReference type="NCBI Taxonomy" id="1314669"/>
    <lineage>
        <taxon>Eukaryota</taxon>
        <taxon>Fungi</taxon>
        <taxon>Dikarya</taxon>
        <taxon>Ascomycota</taxon>
        <taxon>Pezizomycotina</taxon>
        <taxon>Dothideomycetes</taxon>
        <taxon>Dothideomycetidae</taxon>
        <taxon>Capnodiales</taxon>
        <taxon>Capnodiaceae</taxon>
        <taxon>Polychaeton</taxon>
    </lineage>
</organism>
<dbReference type="GO" id="GO:0016020">
    <property type="term" value="C:membrane"/>
    <property type="evidence" value="ECO:0007669"/>
    <property type="project" value="UniProtKB-SubCell"/>
</dbReference>
<dbReference type="InterPro" id="IPR023271">
    <property type="entry name" value="Aquaporin-like"/>
</dbReference>
<protein>
    <submittedName>
        <fullName evidence="8">MIP transporter</fullName>
    </submittedName>
</protein>
<feature type="transmembrane region" description="Helical" evidence="7">
    <location>
        <begin position="233"/>
        <end position="252"/>
    </location>
</feature>
<keyword evidence="3 6" id="KW-0812">Transmembrane</keyword>
<dbReference type="InterPro" id="IPR022357">
    <property type="entry name" value="MIP_CS"/>
</dbReference>
<dbReference type="InterPro" id="IPR000425">
    <property type="entry name" value="MIP"/>
</dbReference>
<comment type="caution">
    <text evidence="8">The sequence shown here is derived from an EMBL/GenBank/DDBJ whole genome shotgun (WGS) entry which is preliminary data.</text>
</comment>
<name>A0A9P4Q567_9PEZI</name>
<dbReference type="PANTHER" id="PTHR47002">
    <property type="entry name" value="AQUAPORIN-LIKE"/>
    <property type="match status" value="1"/>
</dbReference>
<evidence type="ECO:0000256" key="7">
    <source>
        <dbReference type="SAM" id="Phobius"/>
    </source>
</evidence>
<evidence type="ECO:0000256" key="2">
    <source>
        <dbReference type="ARBA" id="ARBA00022448"/>
    </source>
</evidence>
<comment type="similarity">
    <text evidence="6">Belongs to the MIP/aquaporin (TC 1.A.8) family.</text>
</comment>
<dbReference type="Gene3D" id="1.20.1080.10">
    <property type="entry name" value="Glycerol uptake facilitator protein"/>
    <property type="match status" value="1"/>
</dbReference>
<gene>
    <name evidence="8" type="ORF">K431DRAFT_225781</name>
</gene>
<dbReference type="PRINTS" id="PR00783">
    <property type="entry name" value="MINTRINSICP"/>
</dbReference>
<proteinExistence type="inferred from homology"/>
<dbReference type="PROSITE" id="PS00221">
    <property type="entry name" value="MIP"/>
    <property type="match status" value="1"/>
</dbReference>
<keyword evidence="9" id="KW-1185">Reference proteome</keyword>
<accession>A0A9P4Q567</accession>
<keyword evidence="4 7" id="KW-1133">Transmembrane helix</keyword>
<keyword evidence="2 6" id="KW-0813">Transport</keyword>
<dbReference type="Proteomes" id="UP000799441">
    <property type="component" value="Unassembled WGS sequence"/>
</dbReference>
<dbReference type="PANTHER" id="PTHR47002:SF2">
    <property type="entry name" value="AQUAPORIN AQPAE.A-LIKE"/>
    <property type="match status" value="1"/>
</dbReference>
<evidence type="ECO:0000256" key="6">
    <source>
        <dbReference type="RuleBase" id="RU000477"/>
    </source>
</evidence>
<comment type="subcellular location">
    <subcellularLocation>
        <location evidence="1">Membrane</location>
        <topology evidence="1">Multi-pass membrane protein</topology>
    </subcellularLocation>
</comment>